<dbReference type="Proteomes" id="UP000733379">
    <property type="component" value="Unassembled WGS sequence"/>
</dbReference>
<comment type="caution">
    <text evidence="3">The sequence shown here is derived from an EMBL/GenBank/DDBJ whole genome shotgun (WGS) entry which is preliminary data.</text>
</comment>
<dbReference type="InterPro" id="IPR011856">
    <property type="entry name" value="tRNA_endonuc-like_dom_sf"/>
</dbReference>
<protein>
    <submittedName>
        <fullName evidence="3">Restriction endonuclease</fullName>
        <ecNumber evidence="3">3.1.21.-</ecNumber>
    </submittedName>
</protein>
<name>A0ABS6B9N1_9NOCA</name>
<reference evidence="3 4" key="1">
    <citation type="submission" date="2021-06" db="EMBL/GenBank/DDBJ databases">
        <title>Actinomycetes sequencing.</title>
        <authorList>
            <person name="Shan Q."/>
        </authorList>
    </citation>
    <scope>NUCLEOTIDE SEQUENCE [LARGE SCALE GENOMIC DNA]</scope>
    <source>
        <strain evidence="3 4">NEAU-G5</strain>
    </source>
</reference>
<dbReference type="GO" id="GO:0016787">
    <property type="term" value="F:hydrolase activity"/>
    <property type="evidence" value="ECO:0007669"/>
    <property type="project" value="UniProtKB-KW"/>
</dbReference>
<accession>A0ABS6B9N1</accession>
<proteinExistence type="predicted"/>
<keyword evidence="3" id="KW-0540">Nuclease</keyword>
<feature type="domain" description="Restriction endonuclease type IV Mrr" evidence="2">
    <location>
        <begin position="2"/>
        <end position="42"/>
    </location>
</feature>
<feature type="region of interest" description="Disordered" evidence="1">
    <location>
        <begin position="32"/>
        <end position="94"/>
    </location>
</feature>
<evidence type="ECO:0000313" key="3">
    <source>
        <dbReference type="EMBL" id="MBU3067011.1"/>
    </source>
</evidence>
<feature type="compositionally biased region" description="Basic and acidic residues" evidence="1">
    <location>
        <begin position="51"/>
        <end position="72"/>
    </location>
</feature>
<feature type="compositionally biased region" description="Low complexity" evidence="1">
    <location>
        <begin position="78"/>
        <end position="92"/>
    </location>
</feature>
<keyword evidence="3" id="KW-0378">Hydrolase</keyword>
<gene>
    <name evidence="3" type="ORF">KO481_36515</name>
</gene>
<dbReference type="Pfam" id="PF04471">
    <property type="entry name" value="Mrr_cat"/>
    <property type="match status" value="1"/>
</dbReference>
<dbReference type="InterPro" id="IPR007560">
    <property type="entry name" value="Restrct_endonuc_IV_Mrr"/>
</dbReference>
<organism evidence="3 4">
    <name type="scientific">Nocardia albiluteola</name>
    <dbReference type="NCBI Taxonomy" id="2842303"/>
    <lineage>
        <taxon>Bacteria</taxon>
        <taxon>Bacillati</taxon>
        <taxon>Actinomycetota</taxon>
        <taxon>Actinomycetes</taxon>
        <taxon>Mycobacteriales</taxon>
        <taxon>Nocardiaceae</taxon>
        <taxon>Nocardia</taxon>
    </lineage>
</organism>
<keyword evidence="3" id="KW-0255">Endonuclease</keyword>
<dbReference type="GO" id="GO:0004519">
    <property type="term" value="F:endonuclease activity"/>
    <property type="evidence" value="ECO:0007669"/>
    <property type="project" value="UniProtKB-KW"/>
</dbReference>
<evidence type="ECO:0000256" key="1">
    <source>
        <dbReference type="SAM" id="MobiDB-lite"/>
    </source>
</evidence>
<evidence type="ECO:0000259" key="2">
    <source>
        <dbReference type="Pfam" id="PF04471"/>
    </source>
</evidence>
<keyword evidence="4" id="KW-1185">Reference proteome</keyword>
<evidence type="ECO:0000313" key="4">
    <source>
        <dbReference type="Proteomes" id="UP000733379"/>
    </source>
</evidence>
<dbReference type="EC" id="3.1.21.-" evidence="3"/>
<sequence>MRVVGGAGDLGADVIARAPDGRRIMLQAKRYRNDRSVGSQDVSGSSIRYDLGNEHPLVGRDTPDFRLEDGTRLGDQARGPQRWPRSSPRPWGHAGSAGLCRFRWRGRRAESAASPELRPDRRHRWPYQLLNDKRFQ</sequence>
<feature type="compositionally biased region" description="Polar residues" evidence="1">
    <location>
        <begin position="36"/>
        <end position="46"/>
    </location>
</feature>
<dbReference type="Gene3D" id="3.40.1350.10">
    <property type="match status" value="1"/>
</dbReference>
<dbReference type="EMBL" id="JAHKNI010000018">
    <property type="protein sequence ID" value="MBU3067011.1"/>
    <property type="molecule type" value="Genomic_DNA"/>
</dbReference>